<dbReference type="PANTHER" id="PTHR48027">
    <property type="entry name" value="HETEROGENEOUS NUCLEAR RIBONUCLEOPROTEIN 87F-RELATED"/>
    <property type="match status" value="1"/>
</dbReference>
<evidence type="ECO:0000256" key="1">
    <source>
        <dbReference type="ARBA" id="ARBA00022884"/>
    </source>
</evidence>
<evidence type="ECO:0000256" key="2">
    <source>
        <dbReference type="PROSITE-ProRule" id="PRU00176"/>
    </source>
</evidence>
<dbReference type="PROSITE" id="PS50102">
    <property type="entry name" value="RRM"/>
    <property type="match status" value="1"/>
</dbReference>
<sequence length="81" mass="8849">MHFHSMVKLWKVVKIVTDRVTDKSKGFDFVTFASKDDAETAITEMNGKALNGQVILMDYVKPTQNLGGGMPIARGPPEPAA</sequence>
<dbReference type="STRING" id="93759.A0A1R3HHV6"/>
<dbReference type="InterPro" id="IPR012677">
    <property type="entry name" value="Nucleotide-bd_a/b_plait_sf"/>
</dbReference>
<proteinExistence type="predicted"/>
<name>A0A1R3HHV6_9ROSI</name>
<comment type="caution">
    <text evidence="4">The sequence shown here is derived from an EMBL/GenBank/DDBJ whole genome shotgun (WGS) entry which is preliminary data.</text>
</comment>
<keyword evidence="1 2" id="KW-0694">RNA-binding</keyword>
<organism evidence="4 5">
    <name type="scientific">Corchorus olitorius</name>
    <dbReference type="NCBI Taxonomy" id="93759"/>
    <lineage>
        <taxon>Eukaryota</taxon>
        <taxon>Viridiplantae</taxon>
        <taxon>Streptophyta</taxon>
        <taxon>Embryophyta</taxon>
        <taxon>Tracheophyta</taxon>
        <taxon>Spermatophyta</taxon>
        <taxon>Magnoliopsida</taxon>
        <taxon>eudicotyledons</taxon>
        <taxon>Gunneridae</taxon>
        <taxon>Pentapetalae</taxon>
        <taxon>rosids</taxon>
        <taxon>malvids</taxon>
        <taxon>Malvales</taxon>
        <taxon>Malvaceae</taxon>
        <taxon>Grewioideae</taxon>
        <taxon>Apeibeae</taxon>
        <taxon>Corchorus</taxon>
    </lineage>
</organism>
<gene>
    <name evidence="4" type="ORF">COLO4_28874</name>
</gene>
<dbReference type="EMBL" id="AWUE01020107">
    <property type="protein sequence ID" value="OMO69902.1"/>
    <property type="molecule type" value="Genomic_DNA"/>
</dbReference>
<dbReference type="Pfam" id="PF00076">
    <property type="entry name" value="RRM_1"/>
    <property type="match status" value="1"/>
</dbReference>
<reference evidence="5" key="1">
    <citation type="submission" date="2013-09" db="EMBL/GenBank/DDBJ databases">
        <title>Corchorus olitorius genome sequencing.</title>
        <authorList>
            <person name="Alam M."/>
            <person name="Haque M.S."/>
            <person name="Islam M.S."/>
            <person name="Emdad E.M."/>
            <person name="Islam M.M."/>
            <person name="Ahmed B."/>
            <person name="Halim A."/>
            <person name="Hossen Q.M.M."/>
            <person name="Hossain M.Z."/>
            <person name="Ahmed R."/>
            <person name="Khan M.M."/>
            <person name="Islam R."/>
            <person name="Rashid M.M."/>
            <person name="Khan S.A."/>
            <person name="Rahman M.S."/>
            <person name="Alam M."/>
            <person name="Yahiya A.S."/>
            <person name="Khan M.S."/>
            <person name="Azam M.S."/>
            <person name="Haque T."/>
            <person name="Lashkar M.Z.H."/>
            <person name="Akhand A.I."/>
            <person name="Morshed G."/>
            <person name="Roy S."/>
            <person name="Uddin K.S."/>
            <person name="Rabeya T."/>
            <person name="Hossain A.S."/>
            <person name="Chowdhury A."/>
            <person name="Snigdha A.R."/>
            <person name="Mortoza M.S."/>
            <person name="Matin S.A."/>
            <person name="Hoque S.M.E."/>
            <person name="Islam M.K."/>
            <person name="Roy D.K."/>
            <person name="Haider R."/>
            <person name="Moosa M.M."/>
            <person name="Elias S.M."/>
            <person name="Hasan A.M."/>
            <person name="Jahan S."/>
            <person name="Shafiuddin M."/>
            <person name="Mahmood N."/>
            <person name="Shommy N.S."/>
        </authorList>
    </citation>
    <scope>NUCLEOTIDE SEQUENCE [LARGE SCALE GENOMIC DNA]</scope>
    <source>
        <strain evidence="5">cv. O-4</strain>
    </source>
</reference>
<keyword evidence="5" id="KW-1185">Reference proteome</keyword>
<dbReference type="GO" id="GO:0003723">
    <property type="term" value="F:RNA binding"/>
    <property type="evidence" value="ECO:0007669"/>
    <property type="project" value="UniProtKB-UniRule"/>
</dbReference>
<dbReference type="InterPro" id="IPR035979">
    <property type="entry name" value="RBD_domain_sf"/>
</dbReference>
<dbReference type="SUPFAM" id="SSF54928">
    <property type="entry name" value="RNA-binding domain, RBD"/>
    <property type="match status" value="1"/>
</dbReference>
<dbReference type="InterPro" id="IPR000504">
    <property type="entry name" value="RRM_dom"/>
</dbReference>
<protein>
    <recommendedName>
        <fullName evidence="3">RRM domain-containing protein</fullName>
    </recommendedName>
</protein>
<accession>A0A1R3HHV6</accession>
<dbReference type="OrthoDB" id="439808at2759"/>
<evidence type="ECO:0000313" key="4">
    <source>
        <dbReference type="EMBL" id="OMO69902.1"/>
    </source>
</evidence>
<evidence type="ECO:0000259" key="3">
    <source>
        <dbReference type="PROSITE" id="PS50102"/>
    </source>
</evidence>
<dbReference type="Proteomes" id="UP000187203">
    <property type="component" value="Unassembled WGS sequence"/>
</dbReference>
<feature type="domain" description="RRM" evidence="3">
    <location>
        <begin position="1"/>
        <end position="62"/>
    </location>
</feature>
<dbReference type="AlphaFoldDB" id="A0A1R3HHV6"/>
<dbReference type="InterPro" id="IPR052462">
    <property type="entry name" value="SLIRP/GR-RBP-like"/>
</dbReference>
<dbReference type="Gene3D" id="3.30.70.330">
    <property type="match status" value="1"/>
</dbReference>
<evidence type="ECO:0000313" key="5">
    <source>
        <dbReference type="Proteomes" id="UP000187203"/>
    </source>
</evidence>